<keyword evidence="2" id="KW-0813">Transport</keyword>
<evidence type="ECO:0000256" key="5">
    <source>
        <dbReference type="ARBA" id="ARBA00023136"/>
    </source>
</evidence>
<evidence type="ECO:0000256" key="1">
    <source>
        <dbReference type="ARBA" id="ARBA00004141"/>
    </source>
</evidence>
<reference evidence="9" key="2">
    <citation type="submission" date="2023-11" db="UniProtKB">
        <authorList>
            <consortium name="WormBaseParasite"/>
        </authorList>
    </citation>
    <scope>IDENTIFICATION</scope>
</reference>
<dbReference type="GO" id="GO:0016020">
    <property type="term" value="C:membrane"/>
    <property type="evidence" value="ECO:0007669"/>
    <property type="project" value="UniProtKB-SubCell"/>
</dbReference>
<dbReference type="InterPro" id="IPR052983">
    <property type="entry name" value="MFS_Riboflavin_Transporter"/>
</dbReference>
<feature type="transmembrane region" description="Helical" evidence="7">
    <location>
        <begin position="279"/>
        <end position="298"/>
    </location>
</feature>
<feature type="region of interest" description="Disordered" evidence="6">
    <location>
        <begin position="137"/>
        <end position="169"/>
    </location>
</feature>
<evidence type="ECO:0008006" key="10">
    <source>
        <dbReference type="Google" id="ProtNLM"/>
    </source>
</evidence>
<evidence type="ECO:0000256" key="3">
    <source>
        <dbReference type="ARBA" id="ARBA00022692"/>
    </source>
</evidence>
<dbReference type="Pfam" id="PF07690">
    <property type="entry name" value="MFS_1"/>
    <property type="match status" value="1"/>
</dbReference>
<evidence type="ECO:0000256" key="4">
    <source>
        <dbReference type="ARBA" id="ARBA00022989"/>
    </source>
</evidence>
<organism evidence="8 9">
    <name type="scientific">Trichobilharzia regenti</name>
    <name type="common">Nasal bird schistosome</name>
    <dbReference type="NCBI Taxonomy" id="157069"/>
    <lineage>
        <taxon>Eukaryota</taxon>
        <taxon>Metazoa</taxon>
        <taxon>Spiralia</taxon>
        <taxon>Lophotrochozoa</taxon>
        <taxon>Platyhelminthes</taxon>
        <taxon>Trematoda</taxon>
        <taxon>Digenea</taxon>
        <taxon>Strigeidida</taxon>
        <taxon>Schistosomatoidea</taxon>
        <taxon>Schistosomatidae</taxon>
        <taxon>Trichobilharzia</taxon>
    </lineage>
</organism>
<evidence type="ECO:0000256" key="7">
    <source>
        <dbReference type="SAM" id="Phobius"/>
    </source>
</evidence>
<feature type="transmembrane region" description="Helical" evidence="7">
    <location>
        <begin position="305"/>
        <end position="325"/>
    </location>
</feature>
<feature type="transmembrane region" description="Helical" evidence="7">
    <location>
        <begin position="61"/>
        <end position="80"/>
    </location>
</feature>
<evidence type="ECO:0000256" key="2">
    <source>
        <dbReference type="ARBA" id="ARBA00022448"/>
    </source>
</evidence>
<name>A0AA85J7A3_TRIRE</name>
<dbReference type="InterPro" id="IPR036259">
    <property type="entry name" value="MFS_trans_sf"/>
</dbReference>
<feature type="transmembrane region" description="Helical" evidence="7">
    <location>
        <begin position="111"/>
        <end position="130"/>
    </location>
</feature>
<dbReference type="WBParaSite" id="TREG1_13130.1">
    <property type="protein sequence ID" value="TREG1_13130.1"/>
    <property type="gene ID" value="TREG1_13130"/>
</dbReference>
<accession>A0AA85J7A3</accession>
<evidence type="ECO:0000256" key="6">
    <source>
        <dbReference type="SAM" id="MobiDB-lite"/>
    </source>
</evidence>
<feature type="transmembrane region" description="Helical" evidence="7">
    <location>
        <begin position="255"/>
        <end position="273"/>
    </location>
</feature>
<dbReference type="GO" id="GO:0022857">
    <property type="term" value="F:transmembrane transporter activity"/>
    <property type="evidence" value="ECO:0007669"/>
    <property type="project" value="InterPro"/>
</dbReference>
<dbReference type="AlphaFoldDB" id="A0AA85J7A3"/>
<feature type="compositionally biased region" description="Basic and acidic residues" evidence="6">
    <location>
        <begin position="144"/>
        <end position="169"/>
    </location>
</feature>
<dbReference type="SUPFAM" id="SSF103473">
    <property type="entry name" value="MFS general substrate transporter"/>
    <property type="match status" value="1"/>
</dbReference>
<keyword evidence="3 7" id="KW-0812">Transmembrane</keyword>
<keyword evidence="4 7" id="KW-1133">Transmembrane helix</keyword>
<dbReference type="PANTHER" id="PTHR43385:SF1">
    <property type="entry name" value="RIBOFLAVIN TRANSPORTER RIBJ"/>
    <property type="match status" value="1"/>
</dbReference>
<feature type="transmembrane region" description="Helical" evidence="7">
    <location>
        <begin position="219"/>
        <end position="243"/>
    </location>
</feature>
<keyword evidence="5 7" id="KW-0472">Membrane</keyword>
<comment type="subcellular location">
    <subcellularLocation>
        <location evidence="1">Membrane</location>
        <topology evidence="1">Multi-pass membrane protein</topology>
    </subcellularLocation>
</comment>
<dbReference type="Proteomes" id="UP000050795">
    <property type="component" value="Unassembled WGS sequence"/>
</dbReference>
<proteinExistence type="predicted"/>
<evidence type="ECO:0000313" key="9">
    <source>
        <dbReference type="WBParaSite" id="TREG1_13130.1"/>
    </source>
</evidence>
<keyword evidence="8" id="KW-1185">Reference proteome</keyword>
<feature type="transmembrane region" description="Helical" evidence="7">
    <location>
        <begin position="186"/>
        <end position="207"/>
    </location>
</feature>
<feature type="transmembrane region" description="Helical" evidence="7">
    <location>
        <begin position="25"/>
        <end position="49"/>
    </location>
</feature>
<dbReference type="InterPro" id="IPR011701">
    <property type="entry name" value="MFS"/>
</dbReference>
<dbReference type="Gene3D" id="1.20.1250.20">
    <property type="entry name" value="MFS general substrate transporter like domains"/>
    <property type="match status" value="2"/>
</dbReference>
<sequence>MVVALSCITTSGGVILTYFTIQKSYIGVVITYSVLLGSGLGLGYSVVLAAASSWFPKRRGLIVGLVVGGFGLGALVFTPIQTALINPNNVQVDSVTRKFTDPDVLDRLPPAFLILGGILLTIQVVGFGLLRPKPKPKCTTKSNPCKEGDNPSTNPKREHPSDEEYKSTKNNEINISPRQVFRYIDFYLLWLIMFCDIIPVTIITSAYKMFGQKYISDDRFLSGVATASALFNAAGRVMWGAIVDRISFKIPMCTMLLLWSFILITFPHISLFTGTTLKVFYTIWVLLLFLSLSGTFVIQPAATGALFGPVHMAVNYGLIFTAFVSDHYLSYCLIQ</sequence>
<protein>
    <recommendedName>
        <fullName evidence="10">Oxalate:formate antiporter</fullName>
    </recommendedName>
</protein>
<evidence type="ECO:0000313" key="8">
    <source>
        <dbReference type="Proteomes" id="UP000050795"/>
    </source>
</evidence>
<dbReference type="PANTHER" id="PTHR43385">
    <property type="entry name" value="RIBOFLAVIN TRANSPORTER RIBJ"/>
    <property type="match status" value="1"/>
</dbReference>
<reference evidence="8" key="1">
    <citation type="submission" date="2022-06" db="EMBL/GenBank/DDBJ databases">
        <authorList>
            <person name="Berger JAMES D."/>
            <person name="Berger JAMES D."/>
        </authorList>
    </citation>
    <scope>NUCLEOTIDE SEQUENCE [LARGE SCALE GENOMIC DNA]</scope>
</reference>